<dbReference type="InterPro" id="IPR045518">
    <property type="entry name" value="2EXR"/>
</dbReference>
<name>A0A1E1LI49_9HELO</name>
<comment type="caution">
    <text evidence="2">The sequence shown here is derived from an EMBL/GenBank/DDBJ whole genome shotgun (WGS) entry which is preliminary data.</text>
</comment>
<accession>A0A1E1LI49</accession>
<protein>
    <recommendedName>
        <fullName evidence="1">2EXR domain-containing protein</fullName>
    </recommendedName>
</protein>
<evidence type="ECO:0000259" key="1">
    <source>
        <dbReference type="Pfam" id="PF20150"/>
    </source>
</evidence>
<dbReference type="InParanoid" id="A0A1E1LI49"/>
<keyword evidence="3" id="KW-1185">Reference proteome</keyword>
<gene>
    <name evidence="2" type="ORF">RCO7_03255</name>
</gene>
<feature type="domain" description="2EXR" evidence="1">
    <location>
        <begin position="11"/>
        <end position="101"/>
    </location>
</feature>
<dbReference type="Proteomes" id="UP000178129">
    <property type="component" value="Unassembled WGS sequence"/>
</dbReference>
<dbReference type="AlphaFoldDB" id="A0A1E1LI49"/>
<reference evidence="3" key="1">
    <citation type="submission" date="2016-03" db="EMBL/GenBank/DDBJ databases">
        <authorList>
            <person name="Ploux O."/>
        </authorList>
    </citation>
    <scope>NUCLEOTIDE SEQUENCE [LARGE SCALE GENOMIC DNA]</scope>
    <source>
        <strain evidence="3">UK7</strain>
    </source>
</reference>
<evidence type="ECO:0000313" key="3">
    <source>
        <dbReference type="Proteomes" id="UP000178129"/>
    </source>
</evidence>
<evidence type="ECO:0000313" key="2">
    <source>
        <dbReference type="EMBL" id="CZT10165.1"/>
    </source>
</evidence>
<dbReference type="EMBL" id="FJUW01000053">
    <property type="protein sequence ID" value="CZT10165.1"/>
    <property type="molecule type" value="Genomic_DNA"/>
</dbReference>
<dbReference type="Pfam" id="PF20150">
    <property type="entry name" value="2EXR"/>
    <property type="match status" value="1"/>
</dbReference>
<dbReference type="PANTHER" id="PTHR35910:SF1">
    <property type="entry name" value="2EXR DOMAIN-CONTAINING PROTEIN"/>
    <property type="match status" value="1"/>
</dbReference>
<dbReference type="PANTHER" id="PTHR35910">
    <property type="entry name" value="2EXR DOMAIN-CONTAINING PROTEIN"/>
    <property type="match status" value="1"/>
</dbReference>
<proteinExistence type="predicted"/>
<sequence>MVRPQYKLTHFSKFPKLPLELRLMCWEATLAYADAQIVMVKLGVIEKEGAVVTQLHVAYNIPPLLGVSKESRDIVLAAYHRFVDAPLMGRPVYINLSKDALVFQNDEALAIFLDLPKDAEGRFTMASTGTSLPKGIQTIGLIDIEWDQYFPTLIRGDPRVLKRLGQPERISILRKRGKAGYRQRCLVWQIAQKWHEVDRSAESPYEGPLVEANTFKSLRSKLNATDNLELARIREAKRAVAHSNPW</sequence>
<organism evidence="2 3">
    <name type="scientific">Rhynchosporium graminicola</name>
    <dbReference type="NCBI Taxonomy" id="2792576"/>
    <lineage>
        <taxon>Eukaryota</taxon>
        <taxon>Fungi</taxon>
        <taxon>Dikarya</taxon>
        <taxon>Ascomycota</taxon>
        <taxon>Pezizomycotina</taxon>
        <taxon>Leotiomycetes</taxon>
        <taxon>Helotiales</taxon>
        <taxon>Ploettnerulaceae</taxon>
        <taxon>Rhynchosporium</taxon>
    </lineage>
</organism>